<feature type="region of interest" description="Disordered" evidence="1">
    <location>
        <begin position="109"/>
        <end position="145"/>
    </location>
</feature>
<sequence>MGRPPAARARRLYPRARTVGYPRIGELQLAASLDRRSDGFRQEAGDEAEEQQAAPRAVDGHPAAGNAAHGGGASKQTLMRTRTSVSTMARVLHLTAKPPRLAARMMSPLPKRQQRPKKQQQQQQQQPQPAVAAEHGGAGATPQPLTLTPKLLLRLVSPALAPNTKQLPAPSKPHQLPLDVAAVGRGRGARGRGPGPASSAPADVGASLPGEATAGAGPPAATQAKAATATRLVQLEELSAAARALTAEPLVPGTAETLAELRDPERRLPDIQVPLSPGLPLARVCVEPVLAVIRLGRVVALRKPNGRVRALVVGD</sequence>
<evidence type="ECO:0000313" key="3">
    <source>
        <dbReference type="Proteomes" id="UP000649617"/>
    </source>
</evidence>
<feature type="compositionally biased region" description="Low complexity" evidence="1">
    <location>
        <begin position="195"/>
        <end position="222"/>
    </location>
</feature>
<protein>
    <submittedName>
        <fullName evidence="2">Uncharacterized protein</fullName>
    </submittedName>
</protein>
<reference evidence="2" key="1">
    <citation type="submission" date="2021-02" db="EMBL/GenBank/DDBJ databases">
        <authorList>
            <person name="Dougan E. K."/>
            <person name="Rhodes N."/>
            <person name="Thang M."/>
            <person name="Chan C."/>
        </authorList>
    </citation>
    <scope>NUCLEOTIDE SEQUENCE</scope>
</reference>
<evidence type="ECO:0000313" key="2">
    <source>
        <dbReference type="EMBL" id="CAE7385760.1"/>
    </source>
</evidence>
<feature type="compositionally biased region" description="Low complexity" evidence="1">
    <location>
        <begin position="119"/>
        <end position="129"/>
    </location>
</feature>
<accession>A0A812QFK0</accession>
<comment type="caution">
    <text evidence="2">The sequence shown here is derived from an EMBL/GenBank/DDBJ whole genome shotgun (WGS) entry which is preliminary data.</text>
</comment>
<gene>
    <name evidence="2" type="ORF">SPIL2461_LOCUS9435</name>
</gene>
<dbReference type="AlphaFoldDB" id="A0A812QFK0"/>
<keyword evidence="3" id="KW-1185">Reference proteome</keyword>
<evidence type="ECO:0000256" key="1">
    <source>
        <dbReference type="SAM" id="MobiDB-lite"/>
    </source>
</evidence>
<dbReference type="Proteomes" id="UP000649617">
    <property type="component" value="Unassembled WGS sequence"/>
</dbReference>
<proteinExistence type="predicted"/>
<dbReference type="EMBL" id="CAJNIZ010016440">
    <property type="protein sequence ID" value="CAE7385760.1"/>
    <property type="molecule type" value="Genomic_DNA"/>
</dbReference>
<feature type="region of interest" description="Disordered" evidence="1">
    <location>
        <begin position="185"/>
        <end position="222"/>
    </location>
</feature>
<feature type="region of interest" description="Disordered" evidence="1">
    <location>
        <begin position="32"/>
        <end position="79"/>
    </location>
</feature>
<organism evidence="2 3">
    <name type="scientific">Symbiodinium pilosum</name>
    <name type="common">Dinoflagellate</name>
    <dbReference type="NCBI Taxonomy" id="2952"/>
    <lineage>
        <taxon>Eukaryota</taxon>
        <taxon>Sar</taxon>
        <taxon>Alveolata</taxon>
        <taxon>Dinophyceae</taxon>
        <taxon>Suessiales</taxon>
        <taxon>Symbiodiniaceae</taxon>
        <taxon>Symbiodinium</taxon>
    </lineage>
</organism>
<name>A0A812QFK0_SYMPI</name>
<feature type="compositionally biased region" description="Basic and acidic residues" evidence="1">
    <location>
        <begin position="33"/>
        <end position="44"/>
    </location>
</feature>
<feature type="non-terminal residue" evidence="2">
    <location>
        <position position="1"/>
    </location>
</feature>